<reference evidence="2 3" key="1">
    <citation type="journal article" date="2015" name="BMC Genomics">
        <title>The genome of the truffle-parasite Tolypocladium ophioglossoides and the evolution of antifungal peptaibiotics.</title>
        <authorList>
            <person name="Quandt C.A."/>
            <person name="Bushley K.E."/>
            <person name="Spatafora J.W."/>
        </authorList>
    </citation>
    <scope>NUCLEOTIDE SEQUENCE [LARGE SCALE GENOMIC DNA]</scope>
    <source>
        <strain evidence="2 3">CBS 100239</strain>
    </source>
</reference>
<evidence type="ECO:0000313" key="2">
    <source>
        <dbReference type="EMBL" id="KND87247.1"/>
    </source>
</evidence>
<evidence type="ECO:0000256" key="1">
    <source>
        <dbReference type="SAM" id="MobiDB-lite"/>
    </source>
</evidence>
<protein>
    <submittedName>
        <fullName evidence="2">Uncharacterized protein</fullName>
    </submittedName>
</protein>
<evidence type="ECO:0000313" key="3">
    <source>
        <dbReference type="Proteomes" id="UP000036947"/>
    </source>
</evidence>
<name>A0A0L0MZJ5_TOLOC</name>
<sequence length="267" mass="28178">MSRLVARHHQSSSTRLLSASQAWALDDVISISSDSESDIDDGDERDEDDWPYGSQVDEPHSDDSLPSISAIAASLAGSQRACMTGTGTENPTQVLHGADIAGDPEGSVSSATDKPHRAAGTSSGRSFSVPSSPAESSSGQLPSMPAMPVFSNGNEAAQDHEATTCGQDDLFSTIDSFPPSRQPTRSMTPRYRCDETSCDVEDGYQGAASRGEVGLSSGKGSSSATTKRTTNEPGDLTVGQKCSNEDDERHYRATDGFHPETEGKQQQ</sequence>
<proteinExistence type="predicted"/>
<feature type="compositionally biased region" description="Low complexity" evidence="1">
    <location>
        <begin position="64"/>
        <end position="78"/>
    </location>
</feature>
<dbReference type="Proteomes" id="UP000036947">
    <property type="component" value="Unassembled WGS sequence"/>
</dbReference>
<feature type="compositionally biased region" description="Basic and acidic residues" evidence="1">
    <location>
        <begin position="243"/>
        <end position="267"/>
    </location>
</feature>
<feature type="region of interest" description="Disordered" evidence="1">
    <location>
        <begin position="31"/>
        <end position="267"/>
    </location>
</feature>
<feature type="compositionally biased region" description="Low complexity" evidence="1">
    <location>
        <begin position="122"/>
        <end position="143"/>
    </location>
</feature>
<comment type="caution">
    <text evidence="2">The sequence shown here is derived from an EMBL/GenBank/DDBJ whole genome shotgun (WGS) entry which is preliminary data.</text>
</comment>
<gene>
    <name evidence="2" type="ORF">TOPH_08124</name>
</gene>
<accession>A0A0L0MZJ5</accession>
<keyword evidence="3" id="KW-1185">Reference proteome</keyword>
<organism evidence="2 3">
    <name type="scientific">Tolypocladium ophioglossoides (strain CBS 100239)</name>
    <name type="common">Snaketongue truffleclub</name>
    <name type="synonym">Elaphocordyceps ophioglossoides</name>
    <dbReference type="NCBI Taxonomy" id="1163406"/>
    <lineage>
        <taxon>Eukaryota</taxon>
        <taxon>Fungi</taxon>
        <taxon>Dikarya</taxon>
        <taxon>Ascomycota</taxon>
        <taxon>Pezizomycotina</taxon>
        <taxon>Sordariomycetes</taxon>
        <taxon>Hypocreomycetidae</taxon>
        <taxon>Hypocreales</taxon>
        <taxon>Ophiocordycipitaceae</taxon>
        <taxon>Tolypocladium</taxon>
    </lineage>
</organism>
<dbReference type="EMBL" id="LFRF01000039">
    <property type="protein sequence ID" value="KND87247.1"/>
    <property type="molecule type" value="Genomic_DNA"/>
</dbReference>
<feature type="compositionally biased region" description="Low complexity" evidence="1">
    <location>
        <begin position="216"/>
        <end position="228"/>
    </location>
</feature>
<feature type="compositionally biased region" description="Acidic residues" evidence="1">
    <location>
        <begin position="35"/>
        <end position="50"/>
    </location>
</feature>
<dbReference type="AlphaFoldDB" id="A0A0L0MZJ5"/>